<keyword evidence="5" id="KW-1185">Reference proteome</keyword>
<evidence type="ECO:0000313" key="5">
    <source>
        <dbReference type="Proteomes" id="UP000191672"/>
    </source>
</evidence>
<dbReference type="STRING" id="416450.A0A1V6PTD3"/>
<organism evidence="4 5">
    <name type="scientific">Penicillium antarcticum</name>
    <dbReference type="NCBI Taxonomy" id="416450"/>
    <lineage>
        <taxon>Eukaryota</taxon>
        <taxon>Fungi</taxon>
        <taxon>Dikarya</taxon>
        <taxon>Ascomycota</taxon>
        <taxon>Pezizomycotina</taxon>
        <taxon>Eurotiomycetes</taxon>
        <taxon>Eurotiomycetidae</taxon>
        <taxon>Eurotiales</taxon>
        <taxon>Aspergillaceae</taxon>
        <taxon>Penicillium</taxon>
    </lineage>
</organism>
<dbReference type="Proteomes" id="UP000191672">
    <property type="component" value="Unassembled WGS sequence"/>
</dbReference>
<dbReference type="PANTHER" id="PTHR43669">
    <property type="entry name" value="5-KETO-D-GLUCONATE 5-REDUCTASE"/>
    <property type="match status" value="1"/>
</dbReference>
<protein>
    <recommendedName>
        <fullName evidence="6">Oxidoreductase</fullName>
    </recommendedName>
</protein>
<evidence type="ECO:0000313" key="4">
    <source>
        <dbReference type="EMBL" id="OQD80245.1"/>
    </source>
</evidence>
<dbReference type="EMBL" id="MDYN01000037">
    <property type="protein sequence ID" value="OQD80245.1"/>
    <property type="molecule type" value="Genomic_DNA"/>
</dbReference>
<keyword evidence="3" id="KW-0560">Oxidoreductase</keyword>
<evidence type="ECO:0000256" key="3">
    <source>
        <dbReference type="ARBA" id="ARBA00023002"/>
    </source>
</evidence>
<name>A0A1V6PTD3_9EURO</name>
<dbReference type="InterPro" id="IPR020904">
    <property type="entry name" value="Sc_DH/Rdtase_CS"/>
</dbReference>
<evidence type="ECO:0000256" key="2">
    <source>
        <dbReference type="ARBA" id="ARBA00022857"/>
    </source>
</evidence>
<dbReference type="GO" id="GO:0016491">
    <property type="term" value="F:oxidoreductase activity"/>
    <property type="evidence" value="ECO:0007669"/>
    <property type="project" value="UniProtKB-KW"/>
</dbReference>
<dbReference type="Gene3D" id="3.40.50.720">
    <property type="entry name" value="NAD(P)-binding Rossmann-like Domain"/>
    <property type="match status" value="1"/>
</dbReference>
<sequence>MANRLLEGGFKVTVVGRRQDRLDEFVRMNGKEKASGVAFDIADMKAIPGFVESVTKQFPDIECVFFNAGVQHMYDMTDPAKFNLDQFQNEVSVNFNSFVALTHAFLPFLTEKDTTTSFIFTGSHIAIVPAFPMPAYCASKAALNVFTLCLREQLSKTNVKVIEISPPVVQTELHDYMGEEKGRSMGMPVSQFVEAAFDGLVAGKDTIIIGSAGPAEEFNDILDKRRAAFDGMTKLVRGRF</sequence>
<accession>A0A1V6PTD3</accession>
<dbReference type="SUPFAM" id="SSF51735">
    <property type="entry name" value="NAD(P)-binding Rossmann-fold domains"/>
    <property type="match status" value="1"/>
</dbReference>
<evidence type="ECO:0000256" key="1">
    <source>
        <dbReference type="ARBA" id="ARBA00006484"/>
    </source>
</evidence>
<dbReference type="AlphaFoldDB" id="A0A1V6PTD3"/>
<comment type="similarity">
    <text evidence="1">Belongs to the short-chain dehydrogenases/reductases (SDR) family.</text>
</comment>
<dbReference type="PROSITE" id="PS00061">
    <property type="entry name" value="ADH_SHORT"/>
    <property type="match status" value="1"/>
</dbReference>
<gene>
    <name evidence="4" type="ORF">PENANT_c037G00861</name>
</gene>
<comment type="caution">
    <text evidence="4">The sequence shown here is derived from an EMBL/GenBank/DDBJ whole genome shotgun (WGS) entry which is preliminary data.</text>
</comment>
<reference evidence="5" key="1">
    <citation type="journal article" date="2017" name="Nat. Microbiol.">
        <title>Global analysis of biosynthetic gene clusters reveals vast potential of secondary metabolite production in Penicillium species.</title>
        <authorList>
            <person name="Nielsen J.C."/>
            <person name="Grijseels S."/>
            <person name="Prigent S."/>
            <person name="Ji B."/>
            <person name="Dainat J."/>
            <person name="Nielsen K.F."/>
            <person name="Frisvad J.C."/>
            <person name="Workman M."/>
            <person name="Nielsen J."/>
        </authorList>
    </citation>
    <scope>NUCLEOTIDE SEQUENCE [LARGE SCALE GENOMIC DNA]</scope>
    <source>
        <strain evidence="5">IBT 31811</strain>
    </source>
</reference>
<dbReference type="PANTHER" id="PTHR43669:SF15">
    <property type="entry name" value="OXIDOREDUCTASE, SHORT-CHAIN DEHYDROGENASE_REDUCTASE FAMILY (AFU_ORTHOLOGUE AFUA_1G01330)"/>
    <property type="match status" value="1"/>
</dbReference>
<dbReference type="InterPro" id="IPR036291">
    <property type="entry name" value="NAD(P)-bd_dom_sf"/>
</dbReference>
<evidence type="ECO:0008006" key="6">
    <source>
        <dbReference type="Google" id="ProtNLM"/>
    </source>
</evidence>
<dbReference type="Pfam" id="PF00106">
    <property type="entry name" value="adh_short"/>
    <property type="match status" value="1"/>
</dbReference>
<keyword evidence="2" id="KW-0521">NADP</keyword>
<dbReference type="InterPro" id="IPR002347">
    <property type="entry name" value="SDR_fam"/>
</dbReference>
<proteinExistence type="inferred from homology"/>